<dbReference type="AlphaFoldDB" id="A0A9E7HYP6"/>
<reference evidence="4" key="1">
    <citation type="submission" date="2022-05" db="EMBL/GenBank/DDBJ databases">
        <title>The Musa troglodytarum L. genome provides insights into the mechanism of non-climacteric behaviour and enrichment of carotenoids.</title>
        <authorList>
            <person name="Wang J."/>
        </authorList>
    </citation>
    <scope>NUCLEOTIDE SEQUENCE</scope>
    <source>
        <tissue evidence="4">Leaf</tissue>
    </source>
</reference>
<dbReference type="InterPro" id="IPR018222">
    <property type="entry name" value="Nuclear_transport_factor_2_euk"/>
</dbReference>
<dbReference type="GO" id="GO:0005829">
    <property type="term" value="C:cytosol"/>
    <property type="evidence" value="ECO:0007669"/>
    <property type="project" value="TreeGrafter"/>
</dbReference>
<evidence type="ECO:0000256" key="1">
    <source>
        <dbReference type="ARBA" id="ARBA00022884"/>
    </source>
</evidence>
<dbReference type="CDD" id="cd00780">
    <property type="entry name" value="NTF2"/>
    <property type="match status" value="1"/>
</dbReference>
<proteinExistence type="predicted"/>
<accession>A0A9E7HYP6</accession>
<feature type="region of interest" description="Disordered" evidence="2">
    <location>
        <begin position="165"/>
        <end position="204"/>
    </location>
</feature>
<dbReference type="InterPro" id="IPR002075">
    <property type="entry name" value="NTF2_dom"/>
</dbReference>
<dbReference type="PANTHER" id="PTHR10693">
    <property type="entry name" value="RAS GTPASE-ACTIVATING PROTEIN-BINDING PROTEIN"/>
    <property type="match status" value="1"/>
</dbReference>
<dbReference type="FunFam" id="3.10.450.50:FF:000003">
    <property type="entry name" value="Nuclear transport factor 2 family protein"/>
    <property type="match status" value="1"/>
</dbReference>
<feature type="compositionally biased region" description="Gly residues" evidence="2">
    <location>
        <begin position="471"/>
        <end position="482"/>
    </location>
</feature>
<gene>
    <name evidence="4" type="ORF">MUK42_26270</name>
</gene>
<name>A0A9E7HYP6_9LILI</name>
<dbReference type="SMART" id="SM00360">
    <property type="entry name" value="RRM"/>
    <property type="match status" value="1"/>
</dbReference>
<dbReference type="CDD" id="cd00590">
    <property type="entry name" value="RRM_SF"/>
    <property type="match status" value="1"/>
</dbReference>
<dbReference type="SUPFAM" id="SSF54427">
    <property type="entry name" value="NTF2-like"/>
    <property type="match status" value="1"/>
</dbReference>
<sequence>MASEQSAPVGSSHPAQVVGNAFVNQYYHVLHRSPQLVFRFYQEASKLGRPDPQGDMSSVTGMDAINEKILSVDYSEFRAEIKTVDAQESLDGGIVVLVTGYLTGKDNVKRNFTQSFFLATQDKGYYVLNDIFRYVDDGNDQWESGALTSGDRAPLSPEQDIDGTLEQQQEAPPKQDQQVTEAPEEVELNEEEVFNSPEIEDAPTLEEEAPMIEMIDEVAKISQTAVADSSSAAILEGTPKKSYASIVKVMKENAPPSVPAPVPSRSAVVDIDQQASPAPAPNNTSAGSTAGESNSTQESEVDGYSIYIKNLPLNATPAQLEEEFKKFGPIKPGGIQVRSHKVNHTIMQHQGFCFGFVEFEVASAVQCAIEASPRMIGGRQAFVEEKRPNSSRGKLNGELLCSSRGRFLPGRGGGYRNDGMRGRGNYGGGRGYGRADYGYRSDFGHRGGGVRGGYSNRGGDVGYQRVVDPASGGGGGGGGRGNRSGANVSNWFSRNVAQVPAPS</sequence>
<dbReference type="Pfam" id="PF02136">
    <property type="entry name" value="NTF2"/>
    <property type="match status" value="1"/>
</dbReference>
<evidence type="ECO:0000313" key="4">
    <source>
        <dbReference type="EMBL" id="URE39463.1"/>
    </source>
</evidence>
<evidence type="ECO:0000256" key="2">
    <source>
        <dbReference type="SAM" id="MobiDB-lite"/>
    </source>
</evidence>
<feature type="compositionally biased region" description="Low complexity" evidence="2">
    <location>
        <begin position="275"/>
        <end position="286"/>
    </location>
</feature>
<dbReference type="Proteomes" id="UP001055439">
    <property type="component" value="Chromosome 8"/>
</dbReference>
<keyword evidence="5" id="KW-1185">Reference proteome</keyword>
<feature type="compositionally biased region" description="Polar residues" evidence="2">
    <location>
        <begin position="287"/>
        <end position="298"/>
    </location>
</feature>
<dbReference type="PANTHER" id="PTHR10693:SF20">
    <property type="entry name" value="AT27578P"/>
    <property type="match status" value="1"/>
</dbReference>
<dbReference type="GO" id="GO:0003729">
    <property type="term" value="F:mRNA binding"/>
    <property type="evidence" value="ECO:0007669"/>
    <property type="project" value="TreeGrafter"/>
</dbReference>
<evidence type="ECO:0000313" key="5">
    <source>
        <dbReference type="Proteomes" id="UP001055439"/>
    </source>
</evidence>
<keyword evidence="1" id="KW-0694">RNA-binding</keyword>
<dbReference type="OrthoDB" id="339151at2759"/>
<protein>
    <recommendedName>
        <fullName evidence="3">RRM domain-containing protein</fullName>
    </recommendedName>
</protein>
<feature type="region of interest" description="Disordered" evidence="2">
    <location>
        <begin position="275"/>
        <end position="298"/>
    </location>
</feature>
<feature type="domain" description="RRM" evidence="3">
    <location>
        <begin position="305"/>
        <end position="384"/>
    </location>
</feature>
<dbReference type="InterPro" id="IPR035979">
    <property type="entry name" value="RBD_domain_sf"/>
</dbReference>
<organism evidence="4 5">
    <name type="scientific">Musa troglodytarum</name>
    <name type="common">fe'i banana</name>
    <dbReference type="NCBI Taxonomy" id="320322"/>
    <lineage>
        <taxon>Eukaryota</taxon>
        <taxon>Viridiplantae</taxon>
        <taxon>Streptophyta</taxon>
        <taxon>Embryophyta</taxon>
        <taxon>Tracheophyta</taxon>
        <taxon>Spermatophyta</taxon>
        <taxon>Magnoliopsida</taxon>
        <taxon>Liliopsida</taxon>
        <taxon>Zingiberales</taxon>
        <taxon>Musaceae</taxon>
        <taxon>Musa</taxon>
    </lineage>
</organism>
<dbReference type="InterPro" id="IPR039539">
    <property type="entry name" value="Ras_GTPase_bind_prot"/>
</dbReference>
<feature type="region of interest" description="Disordered" evidence="2">
    <location>
        <begin position="469"/>
        <end position="503"/>
    </location>
</feature>
<dbReference type="InterPro" id="IPR000504">
    <property type="entry name" value="RRM_dom"/>
</dbReference>
<dbReference type="Gene3D" id="3.10.450.50">
    <property type="match status" value="1"/>
</dbReference>
<dbReference type="Pfam" id="PF00076">
    <property type="entry name" value="RRM_1"/>
    <property type="match status" value="1"/>
</dbReference>
<feature type="compositionally biased region" description="Acidic residues" evidence="2">
    <location>
        <begin position="182"/>
        <end position="204"/>
    </location>
</feature>
<dbReference type="Gene3D" id="3.30.70.330">
    <property type="match status" value="1"/>
</dbReference>
<dbReference type="SUPFAM" id="SSF54928">
    <property type="entry name" value="RNA-binding domain, RBD"/>
    <property type="match status" value="1"/>
</dbReference>
<dbReference type="InterPro" id="IPR032710">
    <property type="entry name" value="NTF2-like_dom_sf"/>
</dbReference>
<feature type="compositionally biased region" description="Low complexity" evidence="2">
    <location>
        <begin position="166"/>
        <end position="181"/>
    </location>
</feature>
<evidence type="ECO:0000259" key="3">
    <source>
        <dbReference type="SMART" id="SM00360"/>
    </source>
</evidence>
<dbReference type="GO" id="GO:1990904">
    <property type="term" value="C:ribonucleoprotein complex"/>
    <property type="evidence" value="ECO:0007669"/>
    <property type="project" value="TreeGrafter"/>
</dbReference>
<dbReference type="EMBL" id="CP097510">
    <property type="protein sequence ID" value="URE39463.1"/>
    <property type="molecule type" value="Genomic_DNA"/>
</dbReference>
<dbReference type="InterPro" id="IPR012677">
    <property type="entry name" value="Nucleotide-bd_a/b_plait_sf"/>
</dbReference>